<proteinExistence type="predicted"/>
<organism evidence="2">
    <name type="scientific">marine sediment metagenome</name>
    <dbReference type="NCBI Taxonomy" id="412755"/>
    <lineage>
        <taxon>unclassified sequences</taxon>
        <taxon>metagenomes</taxon>
        <taxon>ecological metagenomes</taxon>
    </lineage>
</organism>
<dbReference type="InterPro" id="IPR029419">
    <property type="entry name" value="Arg_succ_lyase_C"/>
</dbReference>
<dbReference type="Pfam" id="PF14698">
    <property type="entry name" value="ASL_C2"/>
    <property type="match status" value="1"/>
</dbReference>
<reference evidence="2" key="1">
    <citation type="journal article" date="2015" name="Nature">
        <title>Complex archaea that bridge the gap between prokaryotes and eukaryotes.</title>
        <authorList>
            <person name="Spang A."/>
            <person name="Saw J.H."/>
            <person name="Jorgensen S.L."/>
            <person name="Zaremba-Niedzwiedzka K."/>
            <person name="Martijn J."/>
            <person name="Lind A.E."/>
            <person name="van Eijk R."/>
            <person name="Schleper C."/>
            <person name="Guy L."/>
            <person name="Ettema T.J."/>
        </authorList>
    </citation>
    <scope>NUCLEOTIDE SEQUENCE</scope>
</reference>
<dbReference type="Gene3D" id="1.10.40.30">
    <property type="entry name" value="Fumarase/aspartase (C-terminal domain)"/>
    <property type="match status" value="1"/>
</dbReference>
<sequence length="130" mass="15153">SFILALDLAEILVQEYNIPFRQSHKIIAQLVKNSENPEEMLNKDKIEEYILKVEDKAIDISQNLIQDLRNFDHCLEKRKSQGSPSKKEVQLNIDKLINSKDSLSKLYLKRTEKIEKAKSLRESIIKDLKS</sequence>
<dbReference type="Gene3D" id="1.20.200.10">
    <property type="entry name" value="Fumarase/aspartase (Central domain)"/>
    <property type="match status" value="1"/>
</dbReference>
<dbReference type="GO" id="GO:0003824">
    <property type="term" value="F:catalytic activity"/>
    <property type="evidence" value="ECO:0007669"/>
    <property type="project" value="InterPro"/>
</dbReference>
<dbReference type="SUPFAM" id="SSF48557">
    <property type="entry name" value="L-aspartase-like"/>
    <property type="match status" value="1"/>
</dbReference>
<accession>A0A0F9GYE4</accession>
<dbReference type="InterPro" id="IPR008948">
    <property type="entry name" value="L-Aspartase-like"/>
</dbReference>
<name>A0A0F9GYE4_9ZZZZ</name>
<feature type="domain" description="Argininosuccinate lyase C-terminal" evidence="1">
    <location>
        <begin position="2"/>
        <end position="50"/>
    </location>
</feature>
<evidence type="ECO:0000313" key="2">
    <source>
        <dbReference type="EMBL" id="KKM03819.1"/>
    </source>
</evidence>
<dbReference type="AlphaFoldDB" id="A0A0F9GYE4"/>
<protein>
    <recommendedName>
        <fullName evidence="1">Argininosuccinate lyase C-terminal domain-containing protein</fullName>
    </recommendedName>
</protein>
<evidence type="ECO:0000259" key="1">
    <source>
        <dbReference type="Pfam" id="PF14698"/>
    </source>
</evidence>
<comment type="caution">
    <text evidence="2">The sequence shown here is derived from an EMBL/GenBank/DDBJ whole genome shotgun (WGS) entry which is preliminary data.</text>
</comment>
<gene>
    <name evidence="2" type="ORF">LCGC14_1770570</name>
</gene>
<dbReference type="EMBL" id="LAZR01016594">
    <property type="protein sequence ID" value="KKM03819.1"/>
    <property type="molecule type" value="Genomic_DNA"/>
</dbReference>
<feature type="non-terminal residue" evidence="2">
    <location>
        <position position="1"/>
    </location>
</feature>